<sequence length="1280" mass="146488">MAFLQKKTRNSLAVRNRRKLNKIVPDLDLSESMNGFLQKENDSKKKSSQSHYVSNSRSGVYAVENNTEIQKINPSLYKQAGEFKEIERHSFNNFSITIKRELGNPPLEPILKANPRMTFSKISQNPDEEDKDVDTCNDKAKACMAKSIENKYSNIFFIILTLIALYMDDIRQGFTEKSADPFIDTIMLVCFISFLFELVFTSLTKSDYLFSFFFWLDLAALLSLLFDIYYLLEALEVTFQLPTDATDVARAGRAGRAGTRVGRLLKIVRMIRVFRVAKLYKETKRALDENRKVLNKNKTDGKVHPSADVVSPIKKKIRMKKRGNIMINSESRKISFLKKIQGVRQIIKDENFESSSESEDPHITEMKKMPMRMRTQVLFSDKRQDFLSRMRQKRASYVHQTIDEASESESVDTFTSSSESDQELDKISEEGENGYGSRDKDSNKKSSSKKRLLNKSLKMPRKAEPQRARAKSYMVNPGVQPEEHNPIIQMMRGGTFLENNQAAGGKNSLVPNFTPRFQNQLFGCSNNVQPGDKNSFKSDSESKVSETSESSDSSQEEKSSSEFDINKSVHTSEDHSSKNMENLSQPESSLVRRPVRDSNNEDEKNNDKRKTSASTKDNKNLNYKTNYLEEDMNRAGSPDSAMKNKRLSIVSSAQSHTSKNTDKNLKEGGDKKDVIQESKVSKKFSEQTTKRVVFLVLLVVMSEYIFQISSYVSSVKSYEYSLDTINSLKGVTGITYMIDFIEKYHRNSTPYRILEIKYESDRMLVGENMTSYYIGERKYLEQESDRFLQTDTKSTIIFDSILSYREQEYEIVSGNGIEMYVLVKNDLQFEAYLSLCKTTFILFIIMVSALLISKDATALVLQPLETIMLKVAEMADDPFQILRFSEIEAQVEKEEGKRNKVVYETMILDSAITKIGALLLLGFGEAGTSLLSDMIGKQGDIDTQAAGKKTIGIFGFCDIRQFTDTTEILQEDVMVFVNEIAQVIHGEAHEFLGDPNKNIGDAFLLVWKFPENELFTGLNGELSFSKDSYLVNNYAESSLLSVLKILMRMKKDKRVSSYASNPKLVQKIPEYTVKLGFGLHTGWCIEGAIGSSFKIDATYLSHHVNFASTLEENTKMYGVPLAISQEFYEICSSKARKYFRQVDCYRDKGSKKIQKVYTVDCEIGLITPDKEVTNGKQNYQKKINRRLENLVQTKDPNFKMIVRIREDEELVGIMQNVPKKLISYYKKMYAYYTEGDWEKAKKGLNKIIKRKEDGPSMFLMKIMEEFKFIPPRKWKGIRNT</sequence>
<feature type="compositionally biased region" description="Basic and acidic residues" evidence="5">
    <location>
        <begin position="555"/>
        <end position="578"/>
    </location>
</feature>
<accession>A0AAD1UIK5</accession>
<feature type="transmembrane region" description="Helical" evidence="6">
    <location>
        <begin position="152"/>
        <end position="170"/>
    </location>
</feature>
<feature type="transmembrane region" description="Helical" evidence="6">
    <location>
        <begin position="182"/>
        <end position="200"/>
    </location>
</feature>
<dbReference type="SUPFAM" id="SSF55073">
    <property type="entry name" value="Nucleotide cyclase"/>
    <property type="match status" value="1"/>
</dbReference>
<dbReference type="CDD" id="cd07302">
    <property type="entry name" value="CHD"/>
    <property type="match status" value="1"/>
</dbReference>
<comment type="subcellular location">
    <subcellularLocation>
        <location evidence="1">Membrane</location>
        <topology evidence="1">Multi-pass membrane protein</topology>
    </subcellularLocation>
</comment>
<evidence type="ECO:0000259" key="7">
    <source>
        <dbReference type="PROSITE" id="PS50125"/>
    </source>
</evidence>
<feature type="region of interest" description="Disordered" evidence="5">
    <location>
        <begin position="400"/>
        <end position="483"/>
    </location>
</feature>
<feature type="domain" description="Guanylate cyclase" evidence="7">
    <location>
        <begin position="953"/>
        <end position="1111"/>
    </location>
</feature>
<evidence type="ECO:0000256" key="5">
    <source>
        <dbReference type="SAM" id="MobiDB-lite"/>
    </source>
</evidence>
<dbReference type="InterPro" id="IPR029787">
    <property type="entry name" value="Nucleotide_cyclase"/>
</dbReference>
<evidence type="ECO:0000313" key="9">
    <source>
        <dbReference type="Proteomes" id="UP001295684"/>
    </source>
</evidence>
<dbReference type="GO" id="GO:0009190">
    <property type="term" value="P:cyclic nucleotide biosynthetic process"/>
    <property type="evidence" value="ECO:0007669"/>
    <property type="project" value="InterPro"/>
</dbReference>
<feature type="region of interest" description="Disordered" evidence="5">
    <location>
        <begin position="521"/>
        <end position="670"/>
    </location>
</feature>
<organism evidence="8 9">
    <name type="scientific">Euplotes crassus</name>
    <dbReference type="NCBI Taxonomy" id="5936"/>
    <lineage>
        <taxon>Eukaryota</taxon>
        <taxon>Sar</taxon>
        <taxon>Alveolata</taxon>
        <taxon>Ciliophora</taxon>
        <taxon>Intramacronucleata</taxon>
        <taxon>Spirotrichea</taxon>
        <taxon>Hypotrichia</taxon>
        <taxon>Euplotida</taxon>
        <taxon>Euplotidae</taxon>
        <taxon>Moneuplotes</taxon>
    </lineage>
</organism>
<dbReference type="Gene3D" id="3.30.70.1230">
    <property type="entry name" value="Nucleotide cyclase"/>
    <property type="match status" value="1"/>
</dbReference>
<proteinExistence type="predicted"/>
<evidence type="ECO:0000256" key="6">
    <source>
        <dbReference type="SAM" id="Phobius"/>
    </source>
</evidence>
<dbReference type="Gene3D" id="1.20.120.350">
    <property type="entry name" value="Voltage-gated potassium channels. Chain C"/>
    <property type="match status" value="1"/>
</dbReference>
<dbReference type="PANTHER" id="PTHR43336">
    <property type="entry name" value="OXYGEN SENSOR HISTIDINE KINASE RESPONSE REGULATOR DEVS/DOSS"/>
    <property type="match status" value="1"/>
</dbReference>
<evidence type="ECO:0000313" key="8">
    <source>
        <dbReference type="EMBL" id="CAI2367372.1"/>
    </source>
</evidence>
<evidence type="ECO:0000256" key="2">
    <source>
        <dbReference type="ARBA" id="ARBA00022692"/>
    </source>
</evidence>
<feature type="compositionally biased region" description="Basic and acidic residues" evidence="5">
    <location>
        <begin position="534"/>
        <end position="546"/>
    </location>
</feature>
<dbReference type="PANTHER" id="PTHR43336:SF3">
    <property type="entry name" value="GUANYLATE CYCLASE DOMAIN-CONTAINING PROTEIN"/>
    <property type="match status" value="1"/>
</dbReference>
<dbReference type="PROSITE" id="PS50125">
    <property type="entry name" value="GUANYLATE_CYCLASE_2"/>
    <property type="match status" value="1"/>
</dbReference>
<reference evidence="8" key="1">
    <citation type="submission" date="2023-07" db="EMBL/GenBank/DDBJ databases">
        <authorList>
            <consortium name="AG Swart"/>
            <person name="Singh M."/>
            <person name="Singh A."/>
            <person name="Seah K."/>
            <person name="Emmerich C."/>
        </authorList>
    </citation>
    <scope>NUCLEOTIDE SEQUENCE</scope>
    <source>
        <strain evidence="8">DP1</strain>
    </source>
</reference>
<feature type="compositionally biased region" description="Polar residues" evidence="5">
    <location>
        <begin position="612"/>
        <end position="625"/>
    </location>
</feature>
<evidence type="ECO:0000256" key="4">
    <source>
        <dbReference type="ARBA" id="ARBA00023136"/>
    </source>
</evidence>
<feature type="transmembrane region" description="Helical" evidence="6">
    <location>
        <begin position="212"/>
        <end position="232"/>
    </location>
</feature>
<dbReference type="EMBL" id="CAMPGE010008474">
    <property type="protein sequence ID" value="CAI2367372.1"/>
    <property type="molecule type" value="Genomic_DNA"/>
</dbReference>
<feature type="compositionally biased region" description="Basic and acidic residues" evidence="5">
    <location>
        <begin position="594"/>
        <end position="610"/>
    </location>
</feature>
<dbReference type="GO" id="GO:0016020">
    <property type="term" value="C:membrane"/>
    <property type="evidence" value="ECO:0007669"/>
    <property type="project" value="UniProtKB-SubCell"/>
</dbReference>
<comment type="caution">
    <text evidence="8">The sequence shown here is derived from an EMBL/GenBank/DDBJ whole genome shotgun (WGS) entry which is preliminary data.</text>
</comment>
<feature type="compositionally biased region" description="Basic and acidic residues" evidence="5">
    <location>
        <begin position="659"/>
        <end position="670"/>
    </location>
</feature>
<gene>
    <name evidence="8" type="ORF">ECRASSUSDP1_LOCUS8654</name>
</gene>
<dbReference type="Pfam" id="PF00211">
    <property type="entry name" value="Guanylate_cyc"/>
    <property type="match status" value="1"/>
</dbReference>
<evidence type="ECO:0000256" key="1">
    <source>
        <dbReference type="ARBA" id="ARBA00004141"/>
    </source>
</evidence>
<evidence type="ECO:0000256" key="3">
    <source>
        <dbReference type="ARBA" id="ARBA00022989"/>
    </source>
</evidence>
<dbReference type="GO" id="GO:0035556">
    <property type="term" value="P:intracellular signal transduction"/>
    <property type="evidence" value="ECO:0007669"/>
    <property type="project" value="InterPro"/>
</dbReference>
<protein>
    <recommendedName>
        <fullName evidence="7">Guanylate cyclase domain-containing protein</fullName>
    </recommendedName>
</protein>
<name>A0AAD1UIK5_EUPCR</name>
<keyword evidence="2 6" id="KW-0812">Transmembrane</keyword>
<keyword evidence="9" id="KW-1185">Reference proteome</keyword>
<dbReference type="InterPro" id="IPR001054">
    <property type="entry name" value="A/G_cyclase"/>
</dbReference>
<keyword evidence="4 6" id="KW-0472">Membrane</keyword>
<feature type="compositionally biased region" description="Polar residues" evidence="5">
    <location>
        <begin position="649"/>
        <end position="658"/>
    </location>
</feature>
<dbReference type="AlphaFoldDB" id="A0AAD1UIK5"/>
<dbReference type="InterPro" id="IPR027359">
    <property type="entry name" value="Volt_channel_dom_sf"/>
</dbReference>
<keyword evidence="3 6" id="KW-1133">Transmembrane helix</keyword>
<feature type="compositionally biased region" description="Polar residues" evidence="5">
    <location>
        <begin position="579"/>
        <end position="588"/>
    </location>
</feature>
<dbReference type="Proteomes" id="UP001295684">
    <property type="component" value="Unassembled WGS sequence"/>
</dbReference>